<accession>A0A1I7XYC9</accession>
<proteinExistence type="predicted"/>
<keyword evidence="1" id="KW-1133">Transmembrane helix</keyword>
<dbReference type="WBParaSite" id="L893_g10723.t1">
    <property type="protein sequence ID" value="L893_g10723.t1"/>
    <property type="gene ID" value="L893_g10723"/>
</dbReference>
<dbReference type="Proteomes" id="UP000095287">
    <property type="component" value="Unplaced"/>
</dbReference>
<keyword evidence="2" id="KW-1185">Reference proteome</keyword>
<organism evidence="2 3">
    <name type="scientific">Steinernema glaseri</name>
    <dbReference type="NCBI Taxonomy" id="37863"/>
    <lineage>
        <taxon>Eukaryota</taxon>
        <taxon>Metazoa</taxon>
        <taxon>Ecdysozoa</taxon>
        <taxon>Nematoda</taxon>
        <taxon>Chromadorea</taxon>
        <taxon>Rhabditida</taxon>
        <taxon>Tylenchina</taxon>
        <taxon>Panagrolaimomorpha</taxon>
        <taxon>Strongyloidoidea</taxon>
        <taxon>Steinernematidae</taxon>
        <taxon>Steinernema</taxon>
    </lineage>
</organism>
<name>A0A1I7XYC9_9BILA</name>
<evidence type="ECO:0000313" key="3">
    <source>
        <dbReference type="WBParaSite" id="L893_g10723.t1"/>
    </source>
</evidence>
<dbReference type="SUPFAM" id="SSF81321">
    <property type="entry name" value="Family A G protein-coupled receptor-like"/>
    <property type="match status" value="1"/>
</dbReference>
<evidence type="ECO:0000313" key="2">
    <source>
        <dbReference type="Proteomes" id="UP000095287"/>
    </source>
</evidence>
<protein>
    <submittedName>
        <fullName evidence="3">G_PROTEIN_RECEP_F1_2 domain-containing protein</fullName>
    </submittedName>
</protein>
<keyword evidence="1" id="KW-0812">Transmembrane</keyword>
<dbReference type="AlphaFoldDB" id="A0A1I7XYC9"/>
<reference evidence="3" key="1">
    <citation type="submission" date="2016-11" db="UniProtKB">
        <authorList>
            <consortium name="WormBaseParasite"/>
        </authorList>
    </citation>
    <scope>IDENTIFICATION</scope>
</reference>
<evidence type="ECO:0000256" key="1">
    <source>
        <dbReference type="SAM" id="Phobius"/>
    </source>
</evidence>
<keyword evidence="1" id="KW-0472">Membrane</keyword>
<feature type="transmembrane region" description="Helical" evidence="1">
    <location>
        <begin position="12"/>
        <end position="36"/>
    </location>
</feature>
<sequence length="123" mass="13953">MPMEKAFGDYGVVLVLRFIIFLVATVGNGFIIFLILRCKKLRNERGIEWRFTCLAVESLIIYGDFVTQNSMYLIALDRLNVVSKLHRIDPKVGEILNGDLSQDSSKRATCTTRRLPGHICFGD</sequence>